<comment type="caution">
    <text evidence="1">The sequence shown here is derived from an EMBL/GenBank/DDBJ whole genome shotgun (WGS) entry which is preliminary data.</text>
</comment>
<evidence type="ECO:0000313" key="1">
    <source>
        <dbReference type="EMBL" id="MFC0562575.1"/>
    </source>
</evidence>
<reference evidence="1 2" key="1">
    <citation type="submission" date="2024-09" db="EMBL/GenBank/DDBJ databases">
        <authorList>
            <person name="Sun Q."/>
            <person name="Mori K."/>
        </authorList>
    </citation>
    <scope>NUCLEOTIDE SEQUENCE [LARGE SCALE GENOMIC DNA]</scope>
    <source>
        <strain evidence="1 2">TBRC 2205</strain>
    </source>
</reference>
<proteinExistence type="predicted"/>
<dbReference type="Gene3D" id="1.25.40.10">
    <property type="entry name" value="Tetratricopeptide repeat domain"/>
    <property type="match status" value="2"/>
</dbReference>
<sequence>MSFSLAFGQPIHVWQSGSGEPAWRNGRFMCGLGRRSDGPRFARLIVAGVDDPLDVEVFSTDQSARYLRSALGEQHSLGDDVEGVAADLQGLPLALAQAVAFMLDRQLRCSEYRRRFADRRRRLSELLPEPEALPDQHRNTVATTWSLSMEAANQLAPLSVAQPLMELLSFWDPDSISAGLATTGAARNWLSYAVSLAGGPVADIDTIRDGLRTLHRLSLLRHDGDTVHVHALVQRVTREGLDAERRASVLRAAADALLEYWLRGGHSRNLALAMRANADALRRHDRGELVGAGVHKVLILAGTRQGEIGDPLGAAVYFDHLLATSKQLGPDHSDVLELRGHAARWRVNAGDPANAISIHEELVHDFENKHGPDHAGTIVARANLAECRAMSGALTDAIQEMEQVLADCERLFGPHNVHTSDARALLGGMYGEAGAAEAARTMFGQLAADRSDVFGPDHPYTLAAEGAPAHWVIECGDPGTAIPLLQRLLDARMHRLGADHPATLAARGNMARAMGEAGDRQGAADAFDALLPDFLRVMGPDHPETLTVRNNYLLYNSLGMDPDRAANAWMDLIDDSVRILGRLTPGTLTSVHNFGEWLALTGHLDQAAGWLQVALSGRTEVLGAEHPHTLITRAFLARTLNAMTRSIADITDEKER</sequence>
<accession>A0ABV6NP79</accession>
<dbReference type="RefSeq" id="WP_377334342.1">
    <property type="nucleotide sequence ID" value="NZ_JBHLUE010000001.1"/>
</dbReference>
<organism evidence="1 2">
    <name type="scientific">Plantactinospora siamensis</name>
    <dbReference type="NCBI Taxonomy" id="555372"/>
    <lineage>
        <taxon>Bacteria</taxon>
        <taxon>Bacillati</taxon>
        <taxon>Actinomycetota</taxon>
        <taxon>Actinomycetes</taxon>
        <taxon>Micromonosporales</taxon>
        <taxon>Micromonosporaceae</taxon>
        <taxon>Plantactinospora</taxon>
    </lineage>
</organism>
<protein>
    <submittedName>
        <fullName evidence="1">Tetratricopeptide repeat protein</fullName>
    </submittedName>
</protein>
<gene>
    <name evidence="1" type="ORF">ACFFHU_00050</name>
</gene>
<dbReference type="PANTHER" id="PTHR46082:SF6">
    <property type="entry name" value="AAA+ ATPASE DOMAIN-CONTAINING PROTEIN-RELATED"/>
    <property type="match status" value="1"/>
</dbReference>
<dbReference type="PANTHER" id="PTHR46082">
    <property type="entry name" value="ATP/GTP-BINDING PROTEIN-RELATED"/>
    <property type="match status" value="1"/>
</dbReference>
<evidence type="ECO:0000313" key="2">
    <source>
        <dbReference type="Proteomes" id="UP001589894"/>
    </source>
</evidence>
<dbReference type="Proteomes" id="UP001589894">
    <property type="component" value="Unassembled WGS sequence"/>
</dbReference>
<dbReference type="InterPro" id="IPR011990">
    <property type="entry name" value="TPR-like_helical_dom_sf"/>
</dbReference>
<dbReference type="Pfam" id="PF13374">
    <property type="entry name" value="TPR_10"/>
    <property type="match status" value="3"/>
</dbReference>
<keyword evidence="2" id="KW-1185">Reference proteome</keyword>
<dbReference type="EMBL" id="JBHLUE010000001">
    <property type="protein sequence ID" value="MFC0562575.1"/>
    <property type="molecule type" value="Genomic_DNA"/>
</dbReference>
<name>A0ABV6NP79_9ACTN</name>
<dbReference type="SUPFAM" id="SSF48452">
    <property type="entry name" value="TPR-like"/>
    <property type="match status" value="2"/>
</dbReference>
<dbReference type="InterPro" id="IPR053137">
    <property type="entry name" value="NLR-like"/>
</dbReference>